<dbReference type="GeneID" id="55011153"/>
<reference evidence="1 2" key="1">
    <citation type="submission" date="2019-01" db="EMBL/GenBank/DDBJ databases">
        <authorList>
            <person name="Adair T.L."/>
            <person name="Lucas L.G."/>
            <person name="Young A.M."/>
            <person name="Antrich S.C."/>
            <person name="Baird A.G."/>
            <person name="Dunn E.L."/>
            <person name="Fernandes B.I."/>
            <person name="Fraley E.G."/>
            <person name="Ghanem A.X."/>
            <person name="Gilbert M.G."/>
            <person name="Morris T.B."/>
            <person name="Nortch B.D."/>
            <person name="Overcash M.E."/>
            <person name="Pavleszek K.E."/>
            <person name="Pellegrini L.I.O."/>
            <person name="Pham L.T."/>
            <person name="Rule L.S."/>
            <person name="Schultz E.M."/>
            <person name="Smith J."/>
            <person name="Thong B.J."/>
            <person name="Turner H.A."/>
            <person name="Walker G."/>
            <person name="Whitaker Z.J."/>
            <person name="Wilsey R.N."/>
            <person name="Yanney R.L."/>
            <person name="Klyczek K."/>
            <person name="Garlena R.A."/>
            <person name="Russell D.A."/>
            <person name="Pope W.H."/>
            <person name="Jacobs-Sera D."/>
            <person name="Hatfull G.F."/>
        </authorList>
    </citation>
    <scope>NUCLEOTIDE SEQUENCE [LARGE SCALE GENOMIC DNA]</scope>
</reference>
<dbReference type="Proteomes" id="UP000289206">
    <property type="component" value="Segment"/>
</dbReference>
<proteinExistence type="predicted"/>
<evidence type="ECO:0000313" key="2">
    <source>
        <dbReference type="Proteomes" id="UP000289206"/>
    </source>
</evidence>
<accession>A0A411CQH8</accession>
<protein>
    <submittedName>
        <fullName evidence="1">Uncharacterized protein</fullName>
    </submittedName>
</protein>
<dbReference type="EMBL" id="MK411746">
    <property type="protein sequence ID" value="QAY16174.1"/>
    <property type="molecule type" value="Genomic_DNA"/>
</dbReference>
<keyword evidence="2" id="KW-1185">Reference proteome</keyword>
<sequence length="120" mass="13222">MSEIKPRIEGRIIRRDGQVSRFMILADSSSQWGLRSDYLGETSDVVSEMATAAQTATDFFAVVEDGDRLVKAERIDEFRGLLVKANQAAHGDSNDEEIEALQDALEAACEALGVDKDEEE</sequence>
<evidence type="ECO:0000313" key="1">
    <source>
        <dbReference type="EMBL" id="QAY16174.1"/>
    </source>
</evidence>
<dbReference type="RefSeq" id="YP_009819735.1">
    <property type="nucleotide sequence ID" value="NC_048152.1"/>
</dbReference>
<name>A0A411CQH8_9CAUD</name>
<organism evidence="1 2">
    <name type="scientific">Arthrobacter phage Sonali</name>
    <dbReference type="NCBI Taxonomy" id="2510495"/>
    <lineage>
        <taxon>Viruses</taxon>
        <taxon>Duplodnaviria</taxon>
        <taxon>Heunggongvirae</taxon>
        <taxon>Uroviricota</taxon>
        <taxon>Caudoviricetes</taxon>
        <taxon>Sonalivirus</taxon>
        <taxon>Sonalivirus sonali</taxon>
    </lineage>
</organism>
<gene>
    <name evidence="1" type="primary">62</name>
    <name evidence="1" type="ORF">SEA_SONALI_62</name>
</gene>
<dbReference type="KEGG" id="vg:55011153"/>